<keyword evidence="3" id="KW-1185">Reference proteome</keyword>
<feature type="compositionally biased region" description="Basic residues" evidence="1">
    <location>
        <begin position="127"/>
        <end position="138"/>
    </location>
</feature>
<gene>
    <name evidence="2" type="ORF">MEDL_31385</name>
</gene>
<protein>
    <submittedName>
        <fullName evidence="2">Uncharacterized protein</fullName>
    </submittedName>
</protein>
<evidence type="ECO:0000313" key="3">
    <source>
        <dbReference type="Proteomes" id="UP000683360"/>
    </source>
</evidence>
<dbReference type="Proteomes" id="UP000683360">
    <property type="component" value="Unassembled WGS sequence"/>
</dbReference>
<dbReference type="EMBL" id="CAJPWZ010001566">
    <property type="protein sequence ID" value="CAG2217720.1"/>
    <property type="molecule type" value="Genomic_DNA"/>
</dbReference>
<accession>A0A8S3SF99</accession>
<feature type="compositionally biased region" description="Basic residues" evidence="1">
    <location>
        <begin position="101"/>
        <end position="115"/>
    </location>
</feature>
<evidence type="ECO:0000256" key="1">
    <source>
        <dbReference type="SAM" id="MobiDB-lite"/>
    </source>
</evidence>
<proteinExistence type="predicted"/>
<feature type="compositionally biased region" description="Basic and acidic residues" evidence="1">
    <location>
        <begin position="73"/>
        <end position="100"/>
    </location>
</feature>
<reference evidence="2" key="1">
    <citation type="submission" date="2021-03" db="EMBL/GenBank/DDBJ databases">
        <authorList>
            <person name="Bekaert M."/>
        </authorList>
    </citation>
    <scope>NUCLEOTIDE SEQUENCE</scope>
</reference>
<evidence type="ECO:0000313" key="2">
    <source>
        <dbReference type="EMBL" id="CAG2217720.1"/>
    </source>
</evidence>
<sequence>MHEEDKSSPKKIRKIEKEYSSNSGGFKITKNYEEDFDRSSYIETDDYSYTKKKKKKTTWTFKEKKPDRFRIMMDMDLHTSEKKTYGNRKVKSDKNKLDKSIKRKEKERKKKNKKRLSLEEEYYGPLPKKKKNKLKKNKKDGPSIKQKTSTQSSNRGFNIKDLRFTISNPKR</sequence>
<name>A0A8S3SF99_MYTED</name>
<organism evidence="2 3">
    <name type="scientific">Mytilus edulis</name>
    <name type="common">Blue mussel</name>
    <dbReference type="NCBI Taxonomy" id="6550"/>
    <lineage>
        <taxon>Eukaryota</taxon>
        <taxon>Metazoa</taxon>
        <taxon>Spiralia</taxon>
        <taxon>Lophotrochozoa</taxon>
        <taxon>Mollusca</taxon>
        <taxon>Bivalvia</taxon>
        <taxon>Autobranchia</taxon>
        <taxon>Pteriomorphia</taxon>
        <taxon>Mytilida</taxon>
        <taxon>Mytiloidea</taxon>
        <taxon>Mytilidae</taxon>
        <taxon>Mytilinae</taxon>
        <taxon>Mytilus</taxon>
    </lineage>
</organism>
<comment type="caution">
    <text evidence="2">The sequence shown here is derived from an EMBL/GenBank/DDBJ whole genome shotgun (WGS) entry which is preliminary data.</text>
</comment>
<feature type="region of interest" description="Disordered" evidence="1">
    <location>
        <begin position="73"/>
        <end position="171"/>
    </location>
</feature>
<feature type="compositionally biased region" description="Polar residues" evidence="1">
    <location>
        <begin position="145"/>
        <end position="156"/>
    </location>
</feature>
<dbReference type="AlphaFoldDB" id="A0A8S3SF99"/>